<gene>
    <name evidence="1" type="ORF">DFQ00_104196</name>
    <name evidence="2" type="ORF">HUB98_00415</name>
</gene>
<name>A0A2V4VCE0_PAEBA</name>
<dbReference type="EMBL" id="CP054614">
    <property type="protein sequence ID" value="QKS54929.1"/>
    <property type="molecule type" value="Genomic_DNA"/>
</dbReference>
<evidence type="ECO:0000313" key="4">
    <source>
        <dbReference type="Proteomes" id="UP000509327"/>
    </source>
</evidence>
<dbReference type="EMBL" id="QJSW01000004">
    <property type="protein sequence ID" value="PYE50238.1"/>
    <property type="molecule type" value="Genomic_DNA"/>
</dbReference>
<accession>A0A2V4VCE0</accession>
<sequence>MIEVTTVTRIHAPIELCFDTARDIDVHTRTVWKHTQERAIAGVTNGRIGPGDTVTFEAVHFGIRQTLTSRITAYDRPYLFVDQMQKGAFKSMCHEHHFSVCGEQETCMRDTLRFEAPLGVLGWAVERLILQRYMQAFLESRNERLKAMLERYTVSE</sequence>
<evidence type="ECO:0000313" key="2">
    <source>
        <dbReference type="EMBL" id="QKS54929.1"/>
    </source>
</evidence>
<reference evidence="1 3" key="1">
    <citation type="submission" date="2018-06" db="EMBL/GenBank/DDBJ databases">
        <title>Genomic Encyclopedia of Type Strains, Phase III (KMG-III): the genomes of soil and plant-associated and newly described type strains.</title>
        <authorList>
            <person name="Whitman W."/>
        </authorList>
    </citation>
    <scope>NUCLEOTIDE SEQUENCE [LARGE SCALE GENOMIC DNA]</scope>
    <source>
        <strain evidence="1 3">CECT 7022</strain>
    </source>
</reference>
<dbReference type="SUPFAM" id="SSF55961">
    <property type="entry name" value="Bet v1-like"/>
    <property type="match status" value="1"/>
</dbReference>
<dbReference type="Gene3D" id="3.30.530.20">
    <property type="match status" value="1"/>
</dbReference>
<protein>
    <submittedName>
        <fullName evidence="1">Ligand-binding SRPBCC domain-containing protein</fullName>
    </submittedName>
    <submittedName>
        <fullName evidence="2">SRPBCC family protein</fullName>
    </submittedName>
</protein>
<keyword evidence="4" id="KW-1185">Reference proteome</keyword>
<dbReference type="Proteomes" id="UP000247790">
    <property type="component" value="Unassembled WGS sequence"/>
</dbReference>
<evidence type="ECO:0000313" key="3">
    <source>
        <dbReference type="Proteomes" id="UP000247790"/>
    </source>
</evidence>
<reference evidence="2 4" key="2">
    <citation type="submission" date="2020-06" db="EMBL/GenBank/DDBJ databases">
        <title>Complete genome of Paenibacillus barcinonensis KACC11450.</title>
        <authorList>
            <person name="Kim M."/>
            <person name="Park Y.-J."/>
            <person name="Shin J.-H."/>
        </authorList>
    </citation>
    <scope>NUCLEOTIDE SEQUENCE [LARGE SCALE GENOMIC DNA]</scope>
    <source>
        <strain evidence="2 4">KACC11450</strain>
    </source>
</reference>
<dbReference type="Pfam" id="PF10604">
    <property type="entry name" value="Polyketide_cyc2"/>
    <property type="match status" value="1"/>
</dbReference>
<dbReference type="InterPro" id="IPR023393">
    <property type="entry name" value="START-like_dom_sf"/>
</dbReference>
<proteinExistence type="predicted"/>
<dbReference type="InterPro" id="IPR019587">
    <property type="entry name" value="Polyketide_cyclase/dehydratase"/>
</dbReference>
<evidence type="ECO:0000313" key="1">
    <source>
        <dbReference type="EMBL" id="PYE50238.1"/>
    </source>
</evidence>
<dbReference type="AlphaFoldDB" id="A0A2V4VCE0"/>
<organism evidence="1 3">
    <name type="scientific">Paenibacillus barcinonensis</name>
    <dbReference type="NCBI Taxonomy" id="198119"/>
    <lineage>
        <taxon>Bacteria</taxon>
        <taxon>Bacillati</taxon>
        <taxon>Bacillota</taxon>
        <taxon>Bacilli</taxon>
        <taxon>Bacillales</taxon>
        <taxon>Paenibacillaceae</taxon>
        <taxon>Paenibacillus</taxon>
    </lineage>
</organism>
<dbReference type="OrthoDB" id="9801773at2"/>
<dbReference type="RefSeq" id="WP_110896078.1">
    <property type="nucleotide sequence ID" value="NZ_CP054614.1"/>
</dbReference>
<dbReference type="CDD" id="cd07820">
    <property type="entry name" value="SRPBCC_3"/>
    <property type="match status" value="1"/>
</dbReference>
<dbReference type="Proteomes" id="UP000509327">
    <property type="component" value="Chromosome"/>
</dbReference>